<dbReference type="GO" id="GO:0003677">
    <property type="term" value="F:DNA binding"/>
    <property type="evidence" value="ECO:0007669"/>
    <property type="project" value="InterPro"/>
</dbReference>
<protein>
    <recommendedName>
        <fullName evidence="1">Signal transduction response regulator propionate catabolism activator N-terminal domain-containing protein</fullName>
    </recommendedName>
</protein>
<accession>A0A3E2TD82</accession>
<comment type="caution">
    <text evidence="2">The sequence shown here is derived from an EMBL/GenBank/DDBJ whole genome shotgun (WGS) entry which is preliminary data.</text>
</comment>
<evidence type="ECO:0000259" key="1">
    <source>
        <dbReference type="Pfam" id="PF06506"/>
    </source>
</evidence>
<organism evidence="2 3">
    <name type="scientific">Coprococcus catus</name>
    <dbReference type="NCBI Taxonomy" id="116085"/>
    <lineage>
        <taxon>Bacteria</taxon>
        <taxon>Bacillati</taxon>
        <taxon>Bacillota</taxon>
        <taxon>Clostridia</taxon>
        <taxon>Lachnospirales</taxon>
        <taxon>Lachnospiraceae</taxon>
        <taxon>Coprococcus</taxon>
    </lineage>
</organism>
<dbReference type="SUPFAM" id="SSF159800">
    <property type="entry name" value="PrpR receptor domain-like"/>
    <property type="match status" value="1"/>
</dbReference>
<dbReference type="InterPro" id="IPR010524">
    <property type="entry name" value="Sig_transdc_resp-reg_PrpR_N"/>
</dbReference>
<dbReference type="EMBL" id="QVEP01000075">
    <property type="protein sequence ID" value="RGB72837.1"/>
    <property type="molecule type" value="Genomic_DNA"/>
</dbReference>
<dbReference type="AlphaFoldDB" id="A0A3E2TD82"/>
<dbReference type="Pfam" id="PF06506">
    <property type="entry name" value="PrpR_N"/>
    <property type="match status" value="1"/>
</dbReference>
<feature type="domain" description="Signal transduction response regulator propionate catabolism activator N-terminal" evidence="1">
    <location>
        <begin position="29"/>
        <end position="89"/>
    </location>
</feature>
<gene>
    <name evidence="2" type="ORF">DW070_16410</name>
</gene>
<dbReference type="GO" id="GO:0005524">
    <property type="term" value="F:ATP binding"/>
    <property type="evidence" value="ECO:0007669"/>
    <property type="project" value="InterPro"/>
</dbReference>
<evidence type="ECO:0000313" key="3">
    <source>
        <dbReference type="Proteomes" id="UP000260773"/>
    </source>
</evidence>
<evidence type="ECO:0000313" key="2">
    <source>
        <dbReference type="EMBL" id="RGB72837.1"/>
    </source>
</evidence>
<sequence length="90" mass="10015">MKYTIRVLAIAPYEGLAHLLKLIGSQYDMLHLDIFVGDLEQGLTIARSHLPGRYDAVISRGGTADRIRCITPLPVIDISFSVYDILRSLS</sequence>
<dbReference type="Gene3D" id="3.40.50.2300">
    <property type="match status" value="1"/>
</dbReference>
<reference evidence="2 3" key="1">
    <citation type="submission" date="2018-08" db="EMBL/GenBank/DDBJ databases">
        <title>A genome reference for cultivated species of the human gut microbiota.</title>
        <authorList>
            <person name="Zou Y."/>
            <person name="Xue W."/>
            <person name="Luo G."/>
        </authorList>
    </citation>
    <scope>NUCLEOTIDE SEQUENCE [LARGE SCALE GENOMIC DNA]</scope>
    <source>
        <strain evidence="2 3">AF45-17</strain>
    </source>
</reference>
<dbReference type="Proteomes" id="UP000260773">
    <property type="component" value="Unassembled WGS sequence"/>
</dbReference>
<proteinExistence type="predicted"/>
<dbReference type="GO" id="GO:0000156">
    <property type="term" value="F:phosphorelay response regulator activity"/>
    <property type="evidence" value="ECO:0007669"/>
    <property type="project" value="InterPro"/>
</dbReference>
<name>A0A3E2TD82_9FIRM</name>